<proteinExistence type="predicted"/>
<keyword evidence="2" id="KW-1185">Reference proteome</keyword>
<protein>
    <submittedName>
        <fullName evidence="1">Uncharacterized protein</fullName>
    </submittedName>
</protein>
<reference evidence="1 2" key="1">
    <citation type="submission" date="2023-06" db="EMBL/GenBank/DDBJ databases">
        <authorList>
            <person name="Yushchuk O."/>
            <person name="Binda E."/>
            <person name="Ruckert-Reed C."/>
            <person name="Fedorenko V."/>
            <person name="Kalinowski J."/>
            <person name="Marinelli F."/>
        </authorList>
    </citation>
    <scope>NUCLEOTIDE SEQUENCE [LARGE SCALE GENOMIC DNA]</scope>
    <source>
        <strain evidence="1 2">NRRL 3884</strain>
    </source>
</reference>
<name>A0ABY8WLG5_9ACTN</name>
<evidence type="ECO:0000313" key="2">
    <source>
        <dbReference type="Proteomes" id="UP001240150"/>
    </source>
</evidence>
<dbReference type="RefSeq" id="WP_284919081.1">
    <property type="nucleotide sequence ID" value="NZ_CP126980.1"/>
</dbReference>
<dbReference type="Proteomes" id="UP001240150">
    <property type="component" value="Chromosome"/>
</dbReference>
<sequence length="207" mass="22661">MTSDIIRNTAELAQLWPALADALARDHAPEHGERIAAAGSTEPGLPVNLDVADAIDYLTRNIAAAATYARHLLDEPAWTHSVPVLLAWDITRWHGRLVDLGDTVHAEHLAAAVADWLGRTRAALGFTTPDRHLGAMCPEHDQPLVELVEPGGSATLHTSPAGYRITWTKVRAIKCRYCRATWTPGPDYLALDRALNRADRRRAGHIP</sequence>
<organism evidence="1 2">
    <name type="scientific">Actinoplanes oblitus</name>
    <dbReference type="NCBI Taxonomy" id="3040509"/>
    <lineage>
        <taxon>Bacteria</taxon>
        <taxon>Bacillati</taxon>
        <taxon>Actinomycetota</taxon>
        <taxon>Actinomycetes</taxon>
        <taxon>Micromonosporales</taxon>
        <taxon>Micromonosporaceae</taxon>
        <taxon>Actinoplanes</taxon>
    </lineage>
</organism>
<dbReference type="EMBL" id="CP126980">
    <property type="protein sequence ID" value="WIM97685.1"/>
    <property type="molecule type" value="Genomic_DNA"/>
</dbReference>
<evidence type="ECO:0000313" key="1">
    <source>
        <dbReference type="EMBL" id="WIM97685.1"/>
    </source>
</evidence>
<accession>A0ABY8WLG5</accession>
<gene>
    <name evidence="1" type="ORF">ACTOB_001233</name>
</gene>